<reference evidence="3" key="1">
    <citation type="journal article" date="2019" name="Int. J. Syst. Evol. Microbiol.">
        <title>The Global Catalogue of Microorganisms (GCM) 10K type strain sequencing project: providing services to taxonomists for standard genome sequencing and annotation.</title>
        <authorList>
            <consortium name="The Broad Institute Genomics Platform"/>
            <consortium name="The Broad Institute Genome Sequencing Center for Infectious Disease"/>
            <person name="Wu L."/>
            <person name="Ma J."/>
        </authorList>
    </citation>
    <scope>NUCLEOTIDE SEQUENCE [LARGE SCALE GENOMIC DNA]</scope>
    <source>
        <strain evidence="3">CCUG 62953</strain>
    </source>
</reference>
<dbReference type="RefSeq" id="WP_386801235.1">
    <property type="nucleotide sequence ID" value="NZ_JBHTMU010000002.1"/>
</dbReference>
<protein>
    <submittedName>
        <fullName evidence="2">Uncharacterized protein</fullName>
    </submittedName>
</protein>
<proteinExistence type="predicted"/>
<evidence type="ECO:0000313" key="2">
    <source>
        <dbReference type="EMBL" id="MFD1341177.1"/>
    </source>
</evidence>
<evidence type="ECO:0000256" key="1">
    <source>
        <dbReference type="SAM" id="SignalP"/>
    </source>
</evidence>
<gene>
    <name evidence="2" type="ORF">ACFQ4E_01970</name>
</gene>
<comment type="caution">
    <text evidence="2">The sequence shown here is derived from an EMBL/GenBank/DDBJ whole genome shotgun (WGS) entry which is preliminary data.</text>
</comment>
<dbReference type="EMBL" id="JBHTMU010000002">
    <property type="protein sequence ID" value="MFD1341177.1"/>
    <property type="molecule type" value="Genomic_DNA"/>
</dbReference>
<name>A0ABW3ZES5_9RHOB</name>
<accession>A0ABW3ZES5</accession>
<keyword evidence="3" id="KW-1185">Reference proteome</keyword>
<evidence type="ECO:0000313" key="3">
    <source>
        <dbReference type="Proteomes" id="UP001597135"/>
    </source>
</evidence>
<sequence>MAFWSRSKRLGAAAALLLLNAGCAAEYWNNWDTVSARAGNAPEANTAIQTIQPWPPGAYDTDIDVSQ</sequence>
<feature type="chain" id="PRO_5046793713" evidence="1">
    <location>
        <begin position="25"/>
        <end position="67"/>
    </location>
</feature>
<organism evidence="2 3">
    <name type="scientific">Litorisediminicola beolgyonensis</name>
    <dbReference type="NCBI Taxonomy" id="1173614"/>
    <lineage>
        <taxon>Bacteria</taxon>
        <taxon>Pseudomonadati</taxon>
        <taxon>Pseudomonadota</taxon>
        <taxon>Alphaproteobacteria</taxon>
        <taxon>Rhodobacterales</taxon>
        <taxon>Paracoccaceae</taxon>
        <taxon>Litorisediminicola</taxon>
    </lineage>
</organism>
<keyword evidence="1" id="KW-0732">Signal</keyword>
<feature type="signal peptide" evidence="1">
    <location>
        <begin position="1"/>
        <end position="24"/>
    </location>
</feature>
<dbReference type="Proteomes" id="UP001597135">
    <property type="component" value="Unassembled WGS sequence"/>
</dbReference>